<feature type="compositionally biased region" description="Basic residues" evidence="1">
    <location>
        <begin position="12"/>
        <end position="22"/>
    </location>
</feature>
<gene>
    <name evidence="3" type="ORF">GCM10009606_03120</name>
</gene>
<keyword evidence="4" id="KW-1185">Reference proteome</keyword>
<evidence type="ECO:0008006" key="5">
    <source>
        <dbReference type="Google" id="ProtNLM"/>
    </source>
</evidence>
<comment type="caution">
    <text evidence="3">The sequence shown here is derived from an EMBL/GenBank/DDBJ whole genome shotgun (WGS) entry which is preliminary data.</text>
</comment>
<protein>
    <recommendedName>
        <fullName evidence="5">Pyrroloquinoline-quinone binding quinoprotein</fullName>
    </recommendedName>
</protein>
<dbReference type="InterPro" id="IPR015943">
    <property type="entry name" value="WD40/YVTN_repeat-like_dom_sf"/>
</dbReference>
<proteinExistence type="predicted"/>
<feature type="transmembrane region" description="Helical" evidence="2">
    <location>
        <begin position="101"/>
        <end position="120"/>
    </location>
</feature>
<dbReference type="Proteomes" id="UP001499979">
    <property type="component" value="Unassembled WGS sequence"/>
</dbReference>
<sequence>MPPSGAVQPHPVGRRARLRGRPGHRDRQDETGHHATRESPHGVPLYDRSSTYAVREMRFARTAALVGVALLWWAFGPVVLLLAGASLYFRRVRAWLRPTRRVLAGWVGAVAVLAGIAYVVPDGWVRIAPGAGVLVTPSYVGRPAIVTADQVSAPLGESPRVTTRSYGAGDCERIGFDSHGRLVTTCGGTLRLVDPDSLRQLATKDLAADCPLVFDVVGDRALVAVDDEILGVATADAQGDPDLTTAATVDLPDVGCLTGLGADGHDRVWFSAADGRVGLVEGTKVRTLDLDDTVDRPLAIADDAVYVAGVHALHKVIAARGKPVLAWSAPYDGGERGSAPVVLPSGLVAVADDRDPRLQVVLHRGDTGDVACRVELFDDDESATDGGMVAAGDGLLVLNQHGYGGTLSTALGRTTTGGIAAVDQRCDVIWESGLDAPSGAPAVSTEAGLAYVYTKRHSWLGANAWYLTAVDLDTGRAVWARRTGLGLLRDNHGGVVTLGPNGSVYVPVLGGFVRVRDRS</sequence>
<feature type="region of interest" description="Disordered" evidence="1">
    <location>
        <begin position="1"/>
        <end position="44"/>
    </location>
</feature>
<reference evidence="4" key="1">
    <citation type="journal article" date="2019" name="Int. J. Syst. Evol. Microbiol.">
        <title>The Global Catalogue of Microorganisms (GCM) 10K type strain sequencing project: providing services to taxonomists for standard genome sequencing and annotation.</title>
        <authorList>
            <consortium name="The Broad Institute Genomics Platform"/>
            <consortium name="The Broad Institute Genome Sequencing Center for Infectious Disease"/>
            <person name="Wu L."/>
            <person name="Ma J."/>
        </authorList>
    </citation>
    <scope>NUCLEOTIDE SEQUENCE [LARGE SCALE GENOMIC DNA]</scope>
    <source>
        <strain evidence="4">JCM 11813</strain>
    </source>
</reference>
<dbReference type="EMBL" id="BAAAJE010000001">
    <property type="protein sequence ID" value="GAA1126831.1"/>
    <property type="molecule type" value="Genomic_DNA"/>
</dbReference>
<feature type="compositionally biased region" description="Basic and acidic residues" evidence="1">
    <location>
        <begin position="23"/>
        <end position="40"/>
    </location>
</feature>
<keyword evidence="2" id="KW-1133">Transmembrane helix</keyword>
<keyword evidence="2" id="KW-0472">Membrane</keyword>
<evidence type="ECO:0000256" key="2">
    <source>
        <dbReference type="SAM" id="Phobius"/>
    </source>
</evidence>
<evidence type="ECO:0000256" key="1">
    <source>
        <dbReference type="SAM" id="MobiDB-lite"/>
    </source>
</evidence>
<evidence type="ECO:0000313" key="3">
    <source>
        <dbReference type="EMBL" id="GAA1126831.1"/>
    </source>
</evidence>
<accession>A0ABP4EXH7</accession>
<keyword evidence="2" id="KW-0812">Transmembrane</keyword>
<evidence type="ECO:0000313" key="4">
    <source>
        <dbReference type="Proteomes" id="UP001499979"/>
    </source>
</evidence>
<organism evidence="3 4">
    <name type="scientific">Nocardioides aquiterrae</name>
    <dbReference type="NCBI Taxonomy" id="203799"/>
    <lineage>
        <taxon>Bacteria</taxon>
        <taxon>Bacillati</taxon>
        <taxon>Actinomycetota</taxon>
        <taxon>Actinomycetes</taxon>
        <taxon>Propionibacteriales</taxon>
        <taxon>Nocardioidaceae</taxon>
        <taxon>Nocardioides</taxon>
    </lineage>
</organism>
<feature type="transmembrane region" description="Helical" evidence="2">
    <location>
        <begin position="64"/>
        <end position="89"/>
    </location>
</feature>
<name>A0ABP4EXH7_9ACTN</name>
<dbReference type="Gene3D" id="2.130.10.10">
    <property type="entry name" value="YVTN repeat-like/Quinoprotein amine dehydrogenase"/>
    <property type="match status" value="1"/>
</dbReference>